<organism evidence="1 3">
    <name type="scientific">Escherichia phage vB_Eco_Bam</name>
    <dbReference type="NCBI Taxonomy" id="2898833"/>
    <lineage>
        <taxon>Viruses</taxon>
        <taxon>Duplodnaviria</taxon>
        <taxon>Heunggongvirae</taxon>
        <taxon>Uroviricota</taxon>
        <taxon>Caudoviricetes</taxon>
        <taxon>Autographivirales</taxon>
        <taxon>Autotranscriptaviridae</taxon>
        <taxon>Studiervirinae</taxon>
        <taxon>Bamvirus</taxon>
        <taxon>Bamvirus bam</taxon>
    </lineage>
</organism>
<evidence type="ECO:0008006" key="4">
    <source>
        <dbReference type="Google" id="ProtNLM"/>
    </source>
</evidence>
<evidence type="ECO:0000313" key="1">
    <source>
        <dbReference type="EMBL" id="CAH6421981.1"/>
    </source>
</evidence>
<sequence>MNDYLKVLSHVKNRPQTFQSDFVRNHASLVAEAASRGHISCLSNGRNSGRWHLTLIGHSFLTMAGGAL</sequence>
<gene>
    <name evidence="2" type="ORF">BAMTRB_022</name>
    <name evidence="1" type="ORF">BAMTRB_047</name>
</gene>
<evidence type="ECO:0000313" key="2">
    <source>
        <dbReference type="EMBL" id="CAI9888945.1"/>
    </source>
</evidence>
<dbReference type="Proteomes" id="UP001154314">
    <property type="component" value="Chromosome"/>
</dbReference>
<evidence type="ECO:0000313" key="3">
    <source>
        <dbReference type="Proteomes" id="UP001154314"/>
    </source>
</evidence>
<dbReference type="EMBL" id="OW991346">
    <property type="protein sequence ID" value="CAI9888945.1"/>
    <property type="molecule type" value="Genomic_DNA"/>
</dbReference>
<protein>
    <recommendedName>
        <fullName evidence="4">HNS binding protein</fullName>
    </recommendedName>
</protein>
<dbReference type="EMBL" id="OW991346">
    <property type="protein sequence ID" value="CAH6421981.1"/>
    <property type="molecule type" value="Genomic_DNA"/>
</dbReference>
<accession>A0A9P0VD25</accession>
<keyword evidence="3" id="KW-1185">Reference proteome</keyword>
<name>A0A9P0VD25_9CAUD</name>
<reference evidence="1" key="1">
    <citation type="submission" date="2023-04" db="EMBL/GenBank/DDBJ databases">
        <authorList>
            <person name="Kelly A."/>
        </authorList>
    </citation>
    <scope>NUCLEOTIDE SEQUENCE</scope>
</reference>
<proteinExistence type="predicted"/>